<dbReference type="InterPro" id="IPR003593">
    <property type="entry name" value="AAA+_ATPase"/>
</dbReference>
<dbReference type="PANTHER" id="PTHR42711:SF5">
    <property type="entry name" value="ABC TRANSPORTER ATP-BINDING PROTEIN NATA"/>
    <property type="match status" value="1"/>
</dbReference>
<dbReference type="InterPro" id="IPR027417">
    <property type="entry name" value="P-loop_NTPase"/>
</dbReference>
<keyword evidence="4" id="KW-0067">ATP-binding</keyword>
<evidence type="ECO:0000256" key="2">
    <source>
        <dbReference type="ARBA" id="ARBA00022448"/>
    </source>
</evidence>
<keyword evidence="7" id="KW-1185">Reference proteome</keyword>
<dbReference type="GO" id="GO:0005524">
    <property type="term" value="F:ATP binding"/>
    <property type="evidence" value="ECO:0007669"/>
    <property type="project" value="UniProtKB-KW"/>
</dbReference>
<dbReference type="InterPro" id="IPR050763">
    <property type="entry name" value="ABC_transporter_ATP-binding"/>
</dbReference>
<keyword evidence="3" id="KW-0547">Nucleotide-binding</keyword>
<dbReference type="Gene3D" id="3.40.50.300">
    <property type="entry name" value="P-loop containing nucleotide triphosphate hydrolases"/>
    <property type="match status" value="1"/>
</dbReference>
<dbReference type="PROSITE" id="PS50893">
    <property type="entry name" value="ABC_TRANSPORTER_2"/>
    <property type="match status" value="1"/>
</dbReference>
<evidence type="ECO:0000256" key="1">
    <source>
        <dbReference type="ARBA" id="ARBA00005417"/>
    </source>
</evidence>
<protein>
    <submittedName>
        <fullName evidence="6">ABC-type multidrug transport system, ATPase component CcmA</fullName>
    </submittedName>
</protein>
<dbReference type="GO" id="GO:0016887">
    <property type="term" value="F:ATP hydrolysis activity"/>
    <property type="evidence" value="ECO:0007669"/>
    <property type="project" value="InterPro"/>
</dbReference>
<dbReference type="Pfam" id="PF00005">
    <property type="entry name" value="ABC_tran"/>
    <property type="match status" value="1"/>
</dbReference>
<comment type="similarity">
    <text evidence="1">Belongs to the ABC transporter superfamily.</text>
</comment>
<evidence type="ECO:0000259" key="5">
    <source>
        <dbReference type="PROSITE" id="PS50893"/>
    </source>
</evidence>
<dbReference type="InterPro" id="IPR003439">
    <property type="entry name" value="ABC_transporter-like_ATP-bd"/>
</dbReference>
<evidence type="ECO:0000256" key="3">
    <source>
        <dbReference type="ARBA" id="ARBA00022741"/>
    </source>
</evidence>
<name>A0A1Q6DS57_METT1</name>
<feature type="domain" description="ABC transporter" evidence="5">
    <location>
        <begin position="1"/>
        <end position="220"/>
    </location>
</feature>
<dbReference type="SMART" id="SM00382">
    <property type="entry name" value="AAA"/>
    <property type="match status" value="1"/>
</dbReference>
<proteinExistence type="inferred from homology"/>
<evidence type="ECO:0000313" key="7">
    <source>
        <dbReference type="Proteomes" id="UP000185744"/>
    </source>
</evidence>
<comment type="caution">
    <text evidence="6">The sequence shown here is derived from an EMBL/GenBank/DDBJ whole genome shotgun (WGS) entry which is preliminary data.</text>
</comment>
<dbReference type="Proteomes" id="UP000185744">
    <property type="component" value="Unassembled WGS sequence"/>
</dbReference>
<dbReference type="EMBL" id="MSDW01000002">
    <property type="protein sequence ID" value="OKY77204.1"/>
    <property type="molecule type" value="Genomic_DNA"/>
</dbReference>
<gene>
    <name evidence="6" type="ORF">BTN85_1852</name>
</gene>
<dbReference type="PANTHER" id="PTHR42711">
    <property type="entry name" value="ABC TRANSPORTER ATP-BINDING PROTEIN"/>
    <property type="match status" value="1"/>
</dbReference>
<dbReference type="AlphaFoldDB" id="A0A1Q6DS57"/>
<keyword evidence="2" id="KW-0813">Transport</keyword>
<dbReference type="SUPFAM" id="SSF52540">
    <property type="entry name" value="P-loop containing nucleoside triphosphate hydrolases"/>
    <property type="match status" value="1"/>
</dbReference>
<sequence>MRKDFGITKALKEININIDNFLSLVGPNGAGKTTLIKILSTTMKPTSGTAEINGVDIKKEPIKVREQIGVVSHQTYLYRDLTAKENLKFYARMYDIPKPEKRIKKLVTDHNLEKRLNDRVSEYSRGMKQKLSIIRALLHEPKVLLLDEPYTGLDQHANERLKNTLANFKDKTIIQTTHDLNRALEIGKQIAILSNGKIVYKTQKNDLDPIRFREIYEKKVKKR</sequence>
<reference evidence="6" key="1">
    <citation type="submission" date="2016-12" db="EMBL/GenBank/DDBJ databases">
        <title>Discovery of methanogenic haloarchaea.</title>
        <authorList>
            <person name="Sorokin D.Y."/>
            <person name="Makarova K.S."/>
            <person name="Abbas B."/>
            <person name="Ferrer M."/>
            <person name="Golyshin P.N."/>
        </authorList>
    </citation>
    <scope>NUCLEOTIDE SEQUENCE [LARGE SCALE GENOMIC DNA]</scope>
    <source>
        <strain evidence="6">HMET1</strain>
    </source>
</reference>
<accession>A0A1Q6DS57</accession>
<evidence type="ECO:0000313" key="6">
    <source>
        <dbReference type="EMBL" id="OKY77204.1"/>
    </source>
</evidence>
<organism evidence="6 7">
    <name type="scientific">Methanohalarchaeum thermophilum</name>
    <dbReference type="NCBI Taxonomy" id="1903181"/>
    <lineage>
        <taxon>Archaea</taxon>
        <taxon>Methanobacteriati</taxon>
        <taxon>Methanobacteriota</taxon>
        <taxon>Methanonatronarchaeia</taxon>
        <taxon>Methanonatronarchaeales</taxon>
        <taxon>Methanonatronarchaeaceae</taxon>
        <taxon>Candidatus Methanohalarchaeum</taxon>
    </lineage>
</organism>
<evidence type="ECO:0000256" key="4">
    <source>
        <dbReference type="ARBA" id="ARBA00022840"/>
    </source>
</evidence>
<dbReference type="InParanoid" id="A0A1Q6DS57"/>
<dbReference type="STRING" id="1903181.BTN85_1852"/>